<proteinExistence type="predicted"/>
<evidence type="ECO:0000313" key="1">
    <source>
        <dbReference type="EMBL" id="MDY0395694.1"/>
    </source>
</evidence>
<dbReference type="EMBL" id="JAWDIP010000003">
    <property type="protein sequence ID" value="MDY0395694.1"/>
    <property type="molecule type" value="Genomic_DNA"/>
</dbReference>
<keyword evidence="2" id="KW-1185">Reference proteome</keyword>
<accession>A0ABU5CAV1</accession>
<name>A0ABU5CAV1_9BACI</name>
<dbReference type="Proteomes" id="UP001281447">
    <property type="component" value="Unassembled WGS sequence"/>
</dbReference>
<dbReference type="SUPFAM" id="SSF50129">
    <property type="entry name" value="GroES-like"/>
    <property type="match status" value="1"/>
</dbReference>
<reference evidence="1 2" key="1">
    <citation type="submission" date="2023-10" db="EMBL/GenBank/DDBJ databases">
        <title>Virgibacillus halophilus 5B73C genome.</title>
        <authorList>
            <person name="Miliotis G."/>
            <person name="Sengupta P."/>
            <person name="Hameed A."/>
            <person name="Chuvochina M."/>
            <person name="Mcdonagh F."/>
            <person name="Simpson A.C."/>
            <person name="Singh N.K."/>
            <person name="Rekha P.D."/>
            <person name="Raman K."/>
            <person name="Hugenholtz P."/>
            <person name="Venkateswaran K."/>
        </authorList>
    </citation>
    <scope>NUCLEOTIDE SEQUENCE [LARGE SCALE GENOMIC DNA]</scope>
    <source>
        <strain evidence="1 2">5B73C</strain>
    </source>
</reference>
<comment type="caution">
    <text evidence="1">The sequence shown here is derived from an EMBL/GenBank/DDBJ whole genome shotgun (WGS) entry which is preliminary data.</text>
</comment>
<evidence type="ECO:0008006" key="3">
    <source>
        <dbReference type="Google" id="ProtNLM"/>
    </source>
</evidence>
<dbReference type="InterPro" id="IPR011032">
    <property type="entry name" value="GroES-like_sf"/>
</dbReference>
<gene>
    <name evidence="1" type="ORF">RWE15_16305</name>
</gene>
<dbReference type="Gene3D" id="3.90.180.10">
    <property type="entry name" value="Medium-chain alcohol dehydrogenases, catalytic domain"/>
    <property type="match status" value="1"/>
</dbReference>
<evidence type="ECO:0000313" key="2">
    <source>
        <dbReference type="Proteomes" id="UP001281447"/>
    </source>
</evidence>
<sequence>MDTIRMRKVARIYEYGSPQVIQVEDQPVPIPLQGEVLVRMKLASVNFFGYPNAQRRSR</sequence>
<protein>
    <recommendedName>
        <fullName evidence="3">NADPH2:quinone reductase</fullName>
    </recommendedName>
</protein>
<organism evidence="1 2">
    <name type="scientific">Tigheibacillus halophilus</name>
    <dbReference type="NCBI Taxonomy" id="361280"/>
    <lineage>
        <taxon>Bacteria</taxon>
        <taxon>Bacillati</taxon>
        <taxon>Bacillota</taxon>
        <taxon>Bacilli</taxon>
        <taxon>Bacillales</taxon>
        <taxon>Bacillaceae</taxon>
        <taxon>Tigheibacillus</taxon>
    </lineage>
</organism>